<protein>
    <recommendedName>
        <fullName evidence="3">DDE Tnp4 domain-containing protein</fullName>
    </recommendedName>
</protein>
<comment type="caution">
    <text evidence="1">The sequence shown here is derived from an EMBL/GenBank/DDBJ whole genome shotgun (WGS) entry which is preliminary data.</text>
</comment>
<name>A0A368GKD4_ANCCA</name>
<dbReference type="Proteomes" id="UP000252519">
    <property type="component" value="Unassembled WGS sequence"/>
</dbReference>
<dbReference type="EMBL" id="JOJR01000155">
    <property type="protein sequence ID" value="RCN43510.1"/>
    <property type="molecule type" value="Genomic_DNA"/>
</dbReference>
<keyword evidence="2" id="KW-1185">Reference proteome</keyword>
<evidence type="ECO:0000313" key="1">
    <source>
        <dbReference type="EMBL" id="RCN43510.1"/>
    </source>
</evidence>
<accession>A0A368GKD4</accession>
<evidence type="ECO:0000313" key="2">
    <source>
        <dbReference type="Proteomes" id="UP000252519"/>
    </source>
</evidence>
<gene>
    <name evidence="1" type="ORF">ANCCAN_10518</name>
</gene>
<dbReference type="AlphaFoldDB" id="A0A368GKD4"/>
<evidence type="ECO:0008006" key="3">
    <source>
        <dbReference type="Google" id="ProtNLM"/>
    </source>
</evidence>
<reference evidence="1 2" key="1">
    <citation type="submission" date="2014-10" db="EMBL/GenBank/DDBJ databases">
        <title>Draft genome of the hookworm Ancylostoma caninum.</title>
        <authorList>
            <person name="Mitreva M."/>
        </authorList>
    </citation>
    <scope>NUCLEOTIDE SEQUENCE [LARGE SCALE GENOMIC DNA]</scope>
    <source>
        <strain evidence="1 2">Baltimore</strain>
    </source>
</reference>
<sequence length="133" mass="14854">MNSNYEDGVITALRYLTSNTHQTVLSDCIGCSQKTISNAVAEFVTALNHPVITKKFINFKPSDALHCRGIARGFTRLCRLPNIIGAIDGCCTPLRRPDESGWWFYCRKGFTALNVLAIVDYRGKFLYVNAGYP</sequence>
<organism evidence="1 2">
    <name type="scientific">Ancylostoma caninum</name>
    <name type="common">Dog hookworm</name>
    <dbReference type="NCBI Taxonomy" id="29170"/>
    <lineage>
        <taxon>Eukaryota</taxon>
        <taxon>Metazoa</taxon>
        <taxon>Ecdysozoa</taxon>
        <taxon>Nematoda</taxon>
        <taxon>Chromadorea</taxon>
        <taxon>Rhabditida</taxon>
        <taxon>Rhabditina</taxon>
        <taxon>Rhabditomorpha</taxon>
        <taxon>Strongyloidea</taxon>
        <taxon>Ancylostomatidae</taxon>
        <taxon>Ancylostomatinae</taxon>
        <taxon>Ancylostoma</taxon>
    </lineage>
</organism>
<proteinExistence type="predicted"/>
<dbReference type="OrthoDB" id="5834473at2759"/>
<dbReference type="STRING" id="29170.A0A368GKD4"/>